<sequence length="369" mass="41915">MAIERMAVFLPKRWLVGAGSPVRLVLSGLRALNRLRASFLLPSRSAGLRFATYRVIHQINYQFVEPRFLLGYKLTPLSSIKVAYARMNQPLHLVTNPGFGIPVDLWFPANGPIKPQQSDQVSVAYSRDMVVGATHQLELSVEGYYKKMSNIVAYRDGHSSQDFTMLSQGSSRRWEAVVTTGQGTAYGAEVFLQKKQGRLTGWLGYTVSWTIHQFDELNQGKPFAARQDRRHDVSVVGIYPISKRWSINGTWIYQTGQPVTLPQAVYGQVNVNIFTNRLDPYGGVLFTYGERNSYRMKATHRLDVSIQRKTTHKWGVGQLELSMYNAYNRKNPYFYYLALGNTVKAVSLFQIIPSLSYTFNIYTGKKPTE</sequence>
<dbReference type="InterPro" id="IPR036942">
    <property type="entry name" value="Beta-barrel_TonB_sf"/>
</dbReference>
<dbReference type="RefSeq" id="WP_186738743.1">
    <property type="nucleotide sequence ID" value="NZ_VFIA01000021.1"/>
</dbReference>
<proteinExistence type="predicted"/>
<name>A0ABR6W8S3_9BACT</name>
<reference evidence="4 5" key="1">
    <citation type="submission" date="2019-06" db="EMBL/GenBank/DDBJ databases">
        <title>Spirosoma utsteinense sp. nov. isolated from Antarctic ice-free soils.</title>
        <authorList>
            <person name="Tahon G."/>
        </authorList>
    </citation>
    <scope>NUCLEOTIDE SEQUENCE [LARGE SCALE GENOMIC DNA]</scope>
    <source>
        <strain evidence="4 5">LMG 31447</strain>
    </source>
</reference>
<keyword evidence="5" id="KW-1185">Reference proteome</keyword>
<evidence type="ECO:0008006" key="6">
    <source>
        <dbReference type="Google" id="ProtNLM"/>
    </source>
</evidence>
<gene>
    <name evidence="4" type="ORF">FH603_3497</name>
</gene>
<accession>A0ABR6W8S3</accession>
<keyword evidence="2" id="KW-0472">Membrane</keyword>
<dbReference type="SUPFAM" id="SSF56935">
    <property type="entry name" value="Porins"/>
    <property type="match status" value="1"/>
</dbReference>
<keyword evidence="3" id="KW-0998">Cell outer membrane</keyword>
<dbReference type="Gene3D" id="2.40.170.20">
    <property type="entry name" value="TonB-dependent receptor, beta-barrel domain"/>
    <property type="match status" value="1"/>
</dbReference>
<organism evidence="4 5">
    <name type="scientific">Spirosoma utsteinense</name>
    <dbReference type="NCBI Taxonomy" id="2585773"/>
    <lineage>
        <taxon>Bacteria</taxon>
        <taxon>Pseudomonadati</taxon>
        <taxon>Bacteroidota</taxon>
        <taxon>Cytophagia</taxon>
        <taxon>Cytophagales</taxon>
        <taxon>Cytophagaceae</taxon>
        <taxon>Spirosoma</taxon>
    </lineage>
</organism>
<evidence type="ECO:0000256" key="3">
    <source>
        <dbReference type="ARBA" id="ARBA00023237"/>
    </source>
</evidence>
<dbReference type="EMBL" id="VFIA01000021">
    <property type="protein sequence ID" value="MBC3792981.1"/>
    <property type="molecule type" value="Genomic_DNA"/>
</dbReference>
<evidence type="ECO:0000256" key="1">
    <source>
        <dbReference type="ARBA" id="ARBA00004442"/>
    </source>
</evidence>
<protein>
    <recommendedName>
        <fullName evidence="6">TonB-dependent receptor-like beta-barrel domain-containing protein</fullName>
    </recommendedName>
</protein>
<evidence type="ECO:0000256" key="2">
    <source>
        <dbReference type="ARBA" id="ARBA00023136"/>
    </source>
</evidence>
<comment type="caution">
    <text evidence="4">The sequence shown here is derived from an EMBL/GenBank/DDBJ whole genome shotgun (WGS) entry which is preliminary data.</text>
</comment>
<evidence type="ECO:0000313" key="4">
    <source>
        <dbReference type="EMBL" id="MBC3792981.1"/>
    </source>
</evidence>
<dbReference type="Proteomes" id="UP000700732">
    <property type="component" value="Unassembled WGS sequence"/>
</dbReference>
<evidence type="ECO:0000313" key="5">
    <source>
        <dbReference type="Proteomes" id="UP000700732"/>
    </source>
</evidence>
<comment type="subcellular location">
    <subcellularLocation>
        <location evidence="1">Cell outer membrane</location>
    </subcellularLocation>
</comment>